<keyword evidence="3" id="KW-1185">Reference proteome</keyword>
<evidence type="ECO:0000313" key="2">
    <source>
        <dbReference type="EMBL" id="KAK3278924.1"/>
    </source>
</evidence>
<comment type="caution">
    <text evidence="2">The sequence shown here is derived from an EMBL/GenBank/DDBJ whole genome shotgun (WGS) entry which is preliminary data.</text>
</comment>
<name>A0AAE0GIN6_9CHLO</name>
<accession>A0AAE0GIN6</accession>
<evidence type="ECO:0000256" key="1">
    <source>
        <dbReference type="SAM" id="MobiDB-lite"/>
    </source>
</evidence>
<proteinExistence type="predicted"/>
<dbReference type="EMBL" id="LGRX02005220">
    <property type="protein sequence ID" value="KAK3278924.1"/>
    <property type="molecule type" value="Genomic_DNA"/>
</dbReference>
<feature type="compositionally biased region" description="Basic and acidic residues" evidence="1">
    <location>
        <begin position="376"/>
        <end position="394"/>
    </location>
</feature>
<dbReference type="AlphaFoldDB" id="A0AAE0GIN6"/>
<feature type="region of interest" description="Disordered" evidence="1">
    <location>
        <begin position="353"/>
        <end position="403"/>
    </location>
</feature>
<feature type="compositionally biased region" description="Low complexity" evidence="1">
    <location>
        <begin position="730"/>
        <end position="745"/>
    </location>
</feature>
<evidence type="ECO:0000313" key="3">
    <source>
        <dbReference type="Proteomes" id="UP001190700"/>
    </source>
</evidence>
<reference evidence="2 3" key="1">
    <citation type="journal article" date="2015" name="Genome Biol. Evol.">
        <title>Comparative Genomics of a Bacterivorous Green Alga Reveals Evolutionary Causalities and Consequences of Phago-Mixotrophic Mode of Nutrition.</title>
        <authorList>
            <person name="Burns J.A."/>
            <person name="Paasch A."/>
            <person name="Narechania A."/>
            <person name="Kim E."/>
        </authorList>
    </citation>
    <scope>NUCLEOTIDE SEQUENCE [LARGE SCALE GENOMIC DNA]</scope>
    <source>
        <strain evidence="2 3">PLY_AMNH</strain>
    </source>
</reference>
<organism evidence="2 3">
    <name type="scientific">Cymbomonas tetramitiformis</name>
    <dbReference type="NCBI Taxonomy" id="36881"/>
    <lineage>
        <taxon>Eukaryota</taxon>
        <taxon>Viridiplantae</taxon>
        <taxon>Chlorophyta</taxon>
        <taxon>Pyramimonadophyceae</taxon>
        <taxon>Pyramimonadales</taxon>
        <taxon>Pyramimonadaceae</taxon>
        <taxon>Cymbomonas</taxon>
    </lineage>
</organism>
<feature type="region of interest" description="Disordered" evidence="1">
    <location>
        <begin position="690"/>
        <end position="757"/>
    </location>
</feature>
<dbReference type="Proteomes" id="UP001190700">
    <property type="component" value="Unassembled WGS sequence"/>
</dbReference>
<sequence length="928" mass="97975">MNSLQHEEGPGSKRKVLAAFVGGNSLCFVESHDQDVNIRVAQLDSGCSSFRCSDNDIRLDLQEGLENFRVLSGGYIGDHWNGTFRPCILHLDGRSLRFGWLDLPAHQYLHETTITPSQAFFESLVSMDTMECSILDGPSLVICAPTEGVLFAGRNQNSAEFHWQAAEVCLCRQGGHKLKTKLLLTGSFSGDNFSGALQALLAVDAALDQEPQAADSAPEWWSRSDCQPHSSFALVQLDASRGSDGAPSWDLGECQRQAAAWVPHSAAASAVCACFAPTHSVISIDCLTSGGQAPLPELVFGSRHGRLQRYSHGELQAESTNLACTPARLQPVPGGASAWGLVVVDFMGINRDTPMPSTSVSDWQDGDTGRRTGSVPKEEAGAGHEGGDSRDEGTSGHAYQGGGGEFMLHPGATQLVVSVADVGCNTQAAQDRLTLVHVDGEPGAALLLDLGSLGGGEADLEEQQHPSLLGAAAREQSLLSVAASLETRLEAGCEALEVQRRHLEQKQRLLQHSRRVMHSMCSTRGAGLQGSRGDLLHVEKLQGRHEGSSWVLTVEITFSARDGVASLWSPSLLGTAGEQPICTTGLVENSHGGAKGALQSRIEPGRHVLTAVISMQDLLPVSGFADEGGVSVDVIFGACLTAEMNAPEGGDANSGCDQWYPRSASRVRLGGVISAQSQVAARIAVPGNWAERRSEAGGTTQMPAGTRDDPLMPNPTRARCRPSVPTTTQGAPTSPSAAPLAAEPPGGSGNCEAGPRHFQGPWRGVRCTLTQASGWAHLDLSSRTAEALRLLACAVHEVVSSGGEVVLEGCHLNEDAQRVTQAAARALGREIAAASEWLEAHLRAQQLVIQSKAAPPPADPMSEVVTEGAHRITAPSDGPLQMAEEAQLAQVACQQVDILAARLAQLEVQTDELCSIAIENASQLPTKP</sequence>
<gene>
    <name evidence="2" type="ORF">CYMTET_13175</name>
</gene>
<protein>
    <submittedName>
        <fullName evidence="2">Uncharacterized protein</fullName>
    </submittedName>
</protein>